<proteinExistence type="predicted"/>
<organism evidence="2 3">
    <name type="scientific">Batillaria attramentaria</name>
    <dbReference type="NCBI Taxonomy" id="370345"/>
    <lineage>
        <taxon>Eukaryota</taxon>
        <taxon>Metazoa</taxon>
        <taxon>Spiralia</taxon>
        <taxon>Lophotrochozoa</taxon>
        <taxon>Mollusca</taxon>
        <taxon>Gastropoda</taxon>
        <taxon>Caenogastropoda</taxon>
        <taxon>Sorbeoconcha</taxon>
        <taxon>Cerithioidea</taxon>
        <taxon>Batillariidae</taxon>
        <taxon>Batillaria</taxon>
    </lineage>
</organism>
<gene>
    <name evidence="2" type="ORF">BaRGS_00010593</name>
</gene>
<keyword evidence="3" id="KW-1185">Reference proteome</keyword>
<comment type="caution">
    <text evidence="2">The sequence shown here is derived from an EMBL/GenBank/DDBJ whole genome shotgun (WGS) entry which is preliminary data.</text>
</comment>
<feature type="compositionally biased region" description="Basic and acidic residues" evidence="1">
    <location>
        <begin position="157"/>
        <end position="168"/>
    </location>
</feature>
<feature type="compositionally biased region" description="Basic and acidic residues" evidence="1">
    <location>
        <begin position="198"/>
        <end position="214"/>
    </location>
</feature>
<feature type="compositionally biased region" description="Low complexity" evidence="1">
    <location>
        <begin position="43"/>
        <end position="55"/>
    </location>
</feature>
<evidence type="ECO:0000313" key="3">
    <source>
        <dbReference type="Proteomes" id="UP001519460"/>
    </source>
</evidence>
<dbReference type="Proteomes" id="UP001519460">
    <property type="component" value="Unassembled WGS sequence"/>
</dbReference>
<feature type="compositionally biased region" description="Low complexity" evidence="1">
    <location>
        <begin position="248"/>
        <end position="264"/>
    </location>
</feature>
<feature type="region of interest" description="Disordered" evidence="1">
    <location>
        <begin position="241"/>
        <end position="278"/>
    </location>
</feature>
<sequence>MEDDVCVVWGLAPGRQHRATFTELGGKKRRKHQRESKKFQQLSPHTSPTHSQPSTLGHGPGDPRLPKVSSNGLWVGTPSIYAATPSPAYYYGRPPPKGHGHPVQPAVMQRATSETRLPQQVPGPAIYATGSNQRIYHSQQLTPVYEVMDPRSGSIYDSDRDMAGEQAKRPHRNSKQMANGQRPGKAGSVTSETVQIHETGRKTKTGYENKAFHDSGTTEKIEEVEKVVSATDSMKILAKNKTDDQKTVVHATSSSSTVTSSDTKPAPPTPTSSASVPATANFRDPALVPLHYIHDGGDIYAVPLKEEDKRRTQADNPILARMQDMVIERSEENTTVIRTVDPVTDISETAEPLLIAPVEGSPGRGSSVIQNPIYQEVEEVQLRDPRSDLVISANIRARNSASASAAQSTGEVTLTTAAESTSVAASAAEPAVSASGPEVVPAESASEPVVSAAVSSQGLAGTSASVDTVDHGDGMHEHSPKEVLTAQWSTDTEGATDDLSRAEKHITATAFEFLDTYLSDEDGADIHSPPKSPVLSVPGLSLPLSIPQQHEQNLRREQQQAFRHIDVLVVVY</sequence>
<evidence type="ECO:0000313" key="2">
    <source>
        <dbReference type="EMBL" id="KAK7498333.1"/>
    </source>
</evidence>
<dbReference type="AlphaFoldDB" id="A0ABD0LGT8"/>
<feature type="region of interest" description="Disordered" evidence="1">
    <location>
        <begin position="17"/>
        <end position="72"/>
    </location>
</feature>
<dbReference type="EMBL" id="JACVVK020000052">
    <property type="protein sequence ID" value="KAK7498333.1"/>
    <property type="molecule type" value="Genomic_DNA"/>
</dbReference>
<name>A0ABD0LGT8_9CAEN</name>
<reference evidence="2 3" key="1">
    <citation type="journal article" date="2023" name="Sci. Data">
        <title>Genome assembly of the Korean intertidal mud-creeper Batillaria attramentaria.</title>
        <authorList>
            <person name="Patra A.K."/>
            <person name="Ho P.T."/>
            <person name="Jun S."/>
            <person name="Lee S.J."/>
            <person name="Kim Y."/>
            <person name="Won Y.J."/>
        </authorList>
    </citation>
    <scope>NUCLEOTIDE SEQUENCE [LARGE SCALE GENOMIC DNA]</scope>
    <source>
        <strain evidence="2">Wonlab-2016</strain>
    </source>
</reference>
<protein>
    <submittedName>
        <fullName evidence="2">Uncharacterized protein</fullName>
    </submittedName>
</protein>
<feature type="region of interest" description="Disordered" evidence="1">
    <location>
        <begin position="151"/>
        <end position="214"/>
    </location>
</feature>
<evidence type="ECO:0000256" key="1">
    <source>
        <dbReference type="SAM" id="MobiDB-lite"/>
    </source>
</evidence>
<accession>A0ABD0LGT8</accession>